<evidence type="ECO:0000313" key="8">
    <source>
        <dbReference type="EMBL" id="KAB0638343.1"/>
    </source>
</evidence>
<dbReference type="OrthoDB" id="9035246at2"/>
<dbReference type="AlphaFoldDB" id="A0A6H9SK16"/>
<dbReference type="SMART" id="SM00304">
    <property type="entry name" value="HAMP"/>
    <property type="match status" value="1"/>
</dbReference>
<dbReference type="CDD" id="cd06225">
    <property type="entry name" value="HAMP"/>
    <property type="match status" value="1"/>
</dbReference>
<protein>
    <submittedName>
        <fullName evidence="8">HAMP domain-containing protein</fullName>
    </submittedName>
</protein>
<dbReference type="InterPro" id="IPR051310">
    <property type="entry name" value="MCP_chemotaxis"/>
</dbReference>
<dbReference type="Pfam" id="PF00015">
    <property type="entry name" value="MCPsignal"/>
    <property type="match status" value="1"/>
</dbReference>
<reference evidence="8 9" key="1">
    <citation type="submission" date="2019-09" db="EMBL/GenBank/DDBJ databases">
        <title>Draft genome sequences of 48 bacterial type strains from the CCUG.</title>
        <authorList>
            <person name="Tunovic T."/>
            <person name="Pineiro-Iglesias B."/>
            <person name="Unosson C."/>
            <person name="Inganas E."/>
            <person name="Ohlen M."/>
            <person name="Cardew S."/>
            <person name="Jensie-Markopoulos S."/>
            <person name="Salva-Serra F."/>
            <person name="Jaen-Luchoro D."/>
            <person name="Karlsson R."/>
            <person name="Svensson-Stadler L."/>
            <person name="Chun J."/>
            <person name="Moore E."/>
        </authorList>
    </citation>
    <scope>NUCLEOTIDE SEQUENCE [LARGE SCALE GENOMIC DNA]</scope>
    <source>
        <strain evidence="8 9">CCUG 54555</strain>
    </source>
</reference>
<dbReference type="PRINTS" id="PR00260">
    <property type="entry name" value="CHEMTRNSDUCR"/>
</dbReference>
<dbReference type="GeneID" id="99790053"/>
<evidence type="ECO:0000256" key="2">
    <source>
        <dbReference type="ARBA" id="ARBA00022481"/>
    </source>
</evidence>
<dbReference type="GO" id="GO:0004888">
    <property type="term" value="F:transmembrane signaling receptor activity"/>
    <property type="evidence" value="ECO:0007669"/>
    <property type="project" value="InterPro"/>
</dbReference>
<sequence>MSRFAKSIKFRIFSALAACVALMMIIGMFSVFGLSRLNSNLHRAYSGNTLPICELTEIRAIALGMQLQMRRIQAERDLARTRAGVDDIRAQQNRLDTVWNRYYDESITSDKEREIAERIRGVLPQFRAGVSDVVDAMRGGDHDAIGAAIERLSPAARLLRQTLEDDIALNVEQAKSFVDDSESTFRNILWIALGLIGAGMLIAAWASAHLLRHISTPLGKAVRVADSIAGGTLDNRIDIDSHDEFGQLLGALAAMDRQLGTTVRGIKRSAESVAIASHQIASGNTDLSARTEQQAGALEETAASMTELTETVKQNAENAQQANTLATRATGMADAGNDAVQHMVATIERISSSSSQISDITGVIEAIAFQTNILALNAAVEAARAGEQGRGFAVVASEVRNLAQRSATAAKEIKELIGASVSMIRDSAQQATDVGETMGQVKHAIKQVSDIVAEIAAASHEQSQGIEQVNVAIGQMEGVTQQNAALVEQAAAAAHSLEEQAGHLQVAMSAFKLAAVGGDAAPAPALAQVPVRVRVRTKAPAAAPVPAVPAVQAVQAPAGSADWHAF</sequence>
<comment type="caution">
    <text evidence="8">The sequence shown here is derived from an EMBL/GenBank/DDBJ whole genome shotgun (WGS) entry which is preliminary data.</text>
</comment>
<organism evidence="8 9">
    <name type="scientific">Burkholderia latens</name>
    <dbReference type="NCBI Taxonomy" id="488446"/>
    <lineage>
        <taxon>Bacteria</taxon>
        <taxon>Pseudomonadati</taxon>
        <taxon>Pseudomonadota</taxon>
        <taxon>Betaproteobacteria</taxon>
        <taxon>Burkholderiales</taxon>
        <taxon>Burkholderiaceae</taxon>
        <taxon>Burkholderia</taxon>
        <taxon>Burkholderia cepacia complex</taxon>
    </lineage>
</organism>
<keyword evidence="5" id="KW-0472">Membrane</keyword>
<dbReference type="InterPro" id="IPR024478">
    <property type="entry name" value="HlyB_4HB_MCP"/>
</dbReference>
<evidence type="ECO:0000256" key="5">
    <source>
        <dbReference type="SAM" id="Phobius"/>
    </source>
</evidence>
<dbReference type="InterPro" id="IPR004090">
    <property type="entry name" value="Chemotax_Me-accpt_rcpt"/>
</dbReference>
<dbReference type="PANTHER" id="PTHR43531:SF14">
    <property type="entry name" value="METHYL-ACCEPTING CHEMOTAXIS PROTEIN I-RELATED"/>
    <property type="match status" value="1"/>
</dbReference>
<dbReference type="GO" id="GO:0005886">
    <property type="term" value="C:plasma membrane"/>
    <property type="evidence" value="ECO:0007669"/>
    <property type="project" value="TreeGrafter"/>
</dbReference>
<accession>A0A6H9SK16</accession>
<dbReference type="Gene3D" id="1.10.287.950">
    <property type="entry name" value="Methyl-accepting chemotaxis protein"/>
    <property type="match status" value="1"/>
</dbReference>
<comment type="subcellular location">
    <subcellularLocation>
        <location evidence="1">Membrane</location>
    </subcellularLocation>
</comment>
<dbReference type="Proteomes" id="UP000430232">
    <property type="component" value="Unassembled WGS sequence"/>
</dbReference>
<dbReference type="GO" id="GO:0007165">
    <property type="term" value="P:signal transduction"/>
    <property type="evidence" value="ECO:0007669"/>
    <property type="project" value="UniProtKB-KW"/>
</dbReference>
<dbReference type="PANTHER" id="PTHR43531">
    <property type="entry name" value="PROTEIN ICFG"/>
    <property type="match status" value="1"/>
</dbReference>
<dbReference type="InterPro" id="IPR004089">
    <property type="entry name" value="MCPsignal_dom"/>
</dbReference>
<evidence type="ECO:0000256" key="1">
    <source>
        <dbReference type="ARBA" id="ARBA00004370"/>
    </source>
</evidence>
<keyword evidence="5" id="KW-0812">Transmembrane</keyword>
<dbReference type="PROSITE" id="PS50111">
    <property type="entry name" value="CHEMOTAXIS_TRANSDUC_2"/>
    <property type="match status" value="1"/>
</dbReference>
<dbReference type="FunFam" id="1.10.287.950:FF:000001">
    <property type="entry name" value="Methyl-accepting chemotaxis sensory transducer"/>
    <property type="match status" value="1"/>
</dbReference>
<evidence type="ECO:0000259" key="7">
    <source>
        <dbReference type="PROSITE" id="PS50885"/>
    </source>
</evidence>
<feature type="transmembrane region" description="Helical" evidence="5">
    <location>
        <begin position="12"/>
        <end position="34"/>
    </location>
</feature>
<dbReference type="GO" id="GO:0006935">
    <property type="term" value="P:chemotaxis"/>
    <property type="evidence" value="ECO:0007669"/>
    <property type="project" value="InterPro"/>
</dbReference>
<dbReference type="PROSITE" id="PS50885">
    <property type="entry name" value="HAMP"/>
    <property type="match status" value="1"/>
</dbReference>
<keyword evidence="4" id="KW-0807">Transducer</keyword>
<evidence type="ECO:0000256" key="3">
    <source>
        <dbReference type="ARBA" id="ARBA00029447"/>
    </source>
</evidence>
<dbReference type="EMBL" id="VZOJ01000058">
    <property type="protein sequence ID" value="KAB0638343.1"/>
    <property type="molecule type" value="Genomic_DNA"/>
</dbReference>
<feature type="domain" description="HAMP" evidence="7">
    <location>
        <begin position="212"/>
        <end position="264"/>
    </location>
</feature>
<keyword evidence="5" id="KW-1133">Transmembrane helix</keyword>
<proteinExistence type="inferred from homology"/>
<keyword evidence="2" id="KW-0488">Methylation</keyword>
<dbReference type="InterPro" id="IPR003660">
    <property type="entry name" value="HAMP_dom"/>
</dbReference>
<comment type="similarity">
    <text evidence="3">Belongs to the methyl-accepting chemotaxis (MCP) protein family.</text>
</comment>
<dbReference type="RefSeq" id="WP_151065881.1">
    <property type="nucleotide sequence ID" value="NZ_CABVPL010000017.1"/>
</dbReference>
<gene>
    <name evidence="8" type="ORF">F7R21_20060</name>
</gene>
<evidence type="ECO:0000313" key="9">
    <source>
        <dbReference type="Proteomes" id="UP000430232"/>
    </source>
</evidence>
<dbReference type="Pfam" id="PF12729">
    <property type="entry name" value="4HB_MCP_1"/>
    <property type="match status" value="1"/>
</dbReference>
<evidence type="ECO:0000259" key="6">
    <source>
        <dbReference type="PROSITE" id="PS50111"/>
    </source>
</evidence>
<dbReference type="Pfam" id="PF00672">
    <property type="entry name" value="HAMP"/>
    <property type="match status" value="1"/>
</dbReference>
<name>A0A6H9SK16_9BURK</name>
<feature type="domain" description="Methyl-accepting transducer" evidence="6">
    <location>
        <begin position="269"/>
        <end position="498"/>
    </location>
</feature>
<dbReference type="SUPFAM" id="SSF58104">
    <property type="entry name" value="Methyl-accepting chemotaxis protein (MCP) signaling domain"/>
    <property type="match status" value="1"/>
</dbReference>
<evidence type="ECO:0000256" key="4">
    <source>
        <dbReference type="PROSITE-ProRule" id="PRU00284"/>
    </source>
</evidence>
<keyword evidence="9" id="KW-1185">Reference proteome</keyword>
<dbReference type="SMART" id="SM00283">
    <property type="entry name" value="MA"/>
    <property type="match status" value="1"/>
</dbReference>